<dbReference type="OrthoDB" id="445357at2759"/>
<feature type="domain" description="SAP" evidence="2">
    <location>
        <begin position="53"/>
        <end position="87"/>
    </location>
</feature>
<comment type="caution">
    <text evidence="3">The sequence shown here is derived from an EMBL/GenBank/DDBJ whole genome shotgun (WGS) entry which is preliminary data.</text>
</comment>
<evidence type="ECO:0000313" key="4">
    <source>
        <dbReference type="Proteomes" id="UP000827284"/>
    </source>
</evidence>
<reference evidence="3" key="1">
    <citation type="submission" date="2021-11" db="EMBL/GenBank/DDBJ databases">
        <authorList>
            <person name="Herlambang A."/>
            <person name="Guo Y."/>
            <person name="Takashima Y."/>
            <person name="Nishizawa T."/>
        </authorList>
    </citation>
    <scope>NUCLEOTIDE SEQUENCE</scope>
    <source>
        <strain evidence="3">E1425</strain>
    </source>
</reference>
<evidence type="ECO:0000256" key="1">
    <source>
        <dbReference type="SAM" id="MobiDB-lite"/>
    </source>
</evidence>
<feature type="compositionally biased region" description="Low complexity" evidence="1">
    <location>
        <begin position="409"/>
        <end position="429"/>
    </location>
</feature>
<feature type="compositionally biased region" description="Low complexity" evidence="1">
    <location>
        <begin position="208"/>
        <end position="221"/>
    </location>
</feature>
<dbReference type="InterPro" id="IPR003034">
    <property type="entry name" value="SAP_dom"/>
</dbReference>
<keyword evidence="4" id="KW-1185">Reference proteome</keyword>
<accession>A0A9P3HKJ2</accession>
<proteinExistence type="predicted"/>
<feature type="region of interest" description="Disordered" evidence="1">
    <location>
        <begin position="91"/>
        <end position="141"/>
    </location>
</feature>
<evidence type="ECO:0000313" key="3">
    <source>
        <dbReference type="EMBL" id="GJJ78484.1"/>
    </source>
</evidence>
<dbReference type="PROSITE" id="PS50800">
    <property type="entry name" value="SAP"/>
    <property type="match status" value="1"/>
</dbReference>
<protein>
    <recommendedName>
        <fullName evidence="2">SAP domain-containing protein</fullName>
    </recommendedName>
</protein>
<dbReference type="Proteomes" id="UP000827284">
    <property type="component" value="Unassembled WGS sequence"/>
</dbReference>
<reference evidence="3" key="2">
    <citation type="journal article" date="2022" name="Microbiol. Resour. Announc.">
        <title>Whole-Genome Sequence of Entomortierella parvispora E1425, a Mucoromycotan Fungus Associated with Burkholderiaceae-Related Endosymbiotic Bacteria.</title>
        <authorList>
            <person name="Herlambang A."/>
            <person name="Guo Y."/>
            <person name="Takashima Y."/>
            <person name="Narisawa K."/>
            <person name="Ohta H."/>
            <person name="Nishizawa T."/>
        </authorList>
    </citation>
    <scope>NUCLEOTIDE SEQUENCE</scope>
    <source>
        <strain evidence="3">E1425</strain>
    </source>
</reference>
<name>A0A9P3HKJ2_9FUNG</name>
<feature type="region of interest" description="Disordered" evidence="1">
    <location>
        <begin position="368"/>
        <end position="492"/>
    </location>
</feature>
<feature type="compositionally biased region" description="Low complexity" evidence="1">
    <location>
        <begin position="119"/>
        <end position="137"/>
    </location>
</feature>
<organism evidence="3 4">
    <name type="scientific">Entomortierella parvispora</name>
    <dbReference type="NCBI Taxonomy" id="205924"/>
    <lineage>
        <taxon>Eukaryota</taxon>
        <taxon>Fungi</taxon>
        <taxon>Fungi incertae sedis</taxon>
        <taxon>Mucoromycota</taxon>
        <taxon>Mortierellomycotina</taxon>
        <taxon>Mortierellomycetes</taxon>
        <taxon>Mortierellales</taxon>
        <taxon>Mortierellaceae</taxon>
        <taxon>Entomortierella</taxon>
    </lineage>
</organism>
<feature type="compositionally biased region" description="Low complexity" evidence="1">
    <location>
        <begin position="91"/>
        <end position="107"/>
    </location>
</feature>
<gene>
    <name evidence="3" type="ORF">EMPS_10843</name>
</gene>
<dbReference type="EMBL" id="BQFW01000015">
    <property type="protein sequence ID" value="GJJ78484.1"/>
    <property type="molecule type" value="Genomic_DNA"/>
</dbReference>
<feature type="compositionally biased region" description="Low complexity" evidence="1">
    <location>
        <begin position="443"/>
        <end position="477"/>
    </location>
</feature>
<dbReference type="AlphaFoldDB" id="A0A9P3HKJ2"/>
<sequence>MYYTNLRRLSVLQGPRSLLNRSRRFSVQTGAIQPMSLSKRSALRMPTYSPQELHAMSSADLKSLMKENGLRYAGEKSTLVDRATRYVYQNPTVSTSSSSRLHPHLSSKGQRATVQRKPATTASSVSKKSSSTRKPSAQRAQMKEIPHQEIFGHDHDFGTKLAARAHFEGSSLSWAAPAPAPPVPQPNMFSAAQKSTVASIKAKHAAALSKSTTTKTSTPAAHLANHSSASPAKVKEAPMTTVKAAAHHADHSAKPTAQQNATITASKSKINAVAEAKEGYQTKISSFHLATMPKEGEVKSGAGALNKVEIKSGATTPSKVADSTRTTIRSAAAALLREKTTTSPSSPMSIFDLPKVAQPHLEKQIFQASESAPKTSVSKTFSSLAPKKTVQPPASTSATHTKPVMSEKATAASTGGASTGAKVSSSSSGSSGGMGRNEIKQTSPSEASSSSSTPSKSSSSASSSESKAGPSSSSSSNKKAESSDGWSSDKIPTSTSAFPALLGLGVIAWFIAGKRDRFLQAEARKREEERRLHAKRRMQINESAEEVVLL</sequence>
<feature type="region of interest" description="Disordered" evidence="1">
    <location>
        <begin position="208"/>
        <end position="263"/>
    </location>
</feature>
<evidence type="ECO:0000259" key="2">
    <source>
        <dbReference type="PROSITE" id="PS50800"/>
    </source>
</evidence>
<feature type="compositionally biased region" description="Polar residues" evidence="1">
    <location>
        <begin position="368"/>
        <end position="383"/>
    </location>
</feature>